<accession>A0A3M7QMQ0</accession>
<evidence type="ECO:0000313" key="2">
    <source>
        <dbReference type="EMBL" id="RNA12559.1"/>
    </source>
</evidence>
<protein>
    <submittedName>
        <fullName evidence="2">Uncharacterized protein</fullName>
    </submittedName>
</protein>
<gene>
    <name evidence="2" type="ORF">BpHYR1_003083</name>
</gene>
<keyword evidence="3" id="KW-1185">Reference proteome</keyword>
<sequence>MKYLENDKKKVLKYLLIYQTNKQKKQNNGSKKKEKRTGHSKQAFSYLSPRPHCSKSWSWLFDFADFPTDSSRSNC</sequence>
<reference evidence="2 3" key="1">
    <citation type="journal article" date="2018" name="Sci. Rep.">
        <title>Genomic signatures of local adaptation to the degree of environmental predictability in rotifers.</title>
        <authorList>
            <person name="Franch-Gras L."/>
            <person name="Hahn C."/>
            <person name="Garcia-Roger E.M."/>
            <person name="Carmona M.J."/>
            <person name="Serra M."/>
            <person name="Gomez A."/>
        </authorList>
    </citation>
    <scope>NUCLEOTIDE SEQUENCE [LARGE SCALE GENOMIC DNA]</scope>
    <source>
        <strain evidence="2">HYR1</strain>
    </source>
</reference>
<dbReference type="EMBL" id="REGN01005660">
    <property type="protein sequence ID" value="RNA12559.1"/>
    <property type="molecule type" value="Genomic_DNA"/>
</dbReference>
<evidence type="ECO:0000313" key="3">
    <source>
        <dbReference type="Proteomes" id="UP000276133"/>
    </source>
</evidence>
<name>A0A3M7QMQ0_BRAPC</name>
<organism evidence="2 3">
    <name type="scientific">Brachionus plicatilis</name>
    <name type="common">Marine rotifer</name>
    <name type="synonym">Brachionus muelleri</name>
    <dbReference type="NCBI Taxonomy" id="10195"/>
    <lineage>
        <taxon>Eukaryota</taxon>
        <taxon>Metazoa</taxon>
        <taxon>Spiralia</taxon>
        <taxon>Gnathifera</taxon>
        <taxon>Rotifera</taxon>
        <taxon>Eurotatoria</taxon>
        <taxon>Monogononta</taxon>
        <taxon>Pseudotrocha</taxon>
        <taxon>Ploima</taxon>
        <taxon>Brachionidae</taxon>
        <taxon>Brachionus</taxon>
    </lineage>
</organism>
<comment type="caution">
    <text evidence="2">The sequence shown here is derived from an EMBL/GenBank/DDBJ whole genome shotgun (WGS) entry which is preliminary data.</text>
</comment>
<proteinExistence type="predicted"/>
<dbReference type="Proteomes" id="UP000276133">
    <property type="component" value="Unassembled WGS sequence"/>
</dbReference>
<feature type="compositionally biased region" description="Basic residues" evidence="1">
    <location>
        <begin position="22"/>
        <end position="39"/>
    </location>
</feature>
<dbReference type="AlphaFoldDB" id="A0A3M7QMQ0"/>
<evidence type="ECO:0000256" key="1">
    <source>
        <dbReference type="SAM" id="MobiDB-lite"/>
    </source>
</evidence>
<feature type="region of interest" description="Disordered" evidence="1">
    <location>
        <begin position="22"/>
        <end position="43"/>
    </location>
</feature>